<dbReference type="OrthoDB" id="199414at2157"/>
<sequence>MSDRVTRRRLLAVCGVGVATGLSGCTGSDVGSETETGDQNGTTDTTDGAEHDGGGDSGETQIRYGTSYIAEITLHEAGTPEITQTLHDGDHYTRTVLGDGEVLESYYVDGKSYSIVQGNCLVDEEPAAETSIPDIQSPSGQTGTLSASETTTIDGESVEVYTHPEDDASWYVSTETGYPVQFESAVATVRYHSWGDTDPISPPDMECLEM</sequence>
<gene>
    <name evidence="2" type="ORF">D8Y22_00810</name>
</gene>
<feature type="compositionally biased region" description="Low complexity" evidence="1">
    <location>
        <begin position="37"/>
        <end position="46"/>
    </location>
</feature>
<accession>A0A4S3TTG3</accession>
<protein>
    <submittedName>
        <fullName evidence="2">Uncharacterized protein</fullName>
    </submittedName>
</protein>
<feature type="region of interest" description="Disordered" evidence="1">
    <location>
        <begin position="25"/>
        <end position="61"/>
    </location>
</feature>
<dbReference type="AlphaFoldDB" id="A0A4S3TTG3"/>
<evidence type="ECO:0000313" key="2">
    <source>
        <dbReference type="EMBL" id="THE66703.1"/>
    </source>
</evidence>
<evidence type="ECO:0000256" key="1">
    <source>
        <dbReference type="SAM" id="MobiDB-lite"/>
    </source>
</evidence>
<dbReference type="RefSeq" id="WP_141462659.1">
    <property type="nucleotide sequence ID" value="NZ_RBZW01000003.1"/>
</dbReference>
<keyword evidence="3" id="KW-1185">Reference proteome</keyword>
<reference evidence="2 3" key="1">
    <citation type="submission" date="2018-10" db="EMBL/GenBank/DDBJ databases">
        <title>Natronolimnobius sp. XQ-INN 246 isolated from Inner Mongolia Autonomous Region of China.</title>
        <authorList>
            <person name="Xue Q."/>
        </authorList>
    </citation>
    <scope>NUCLEOTIDE SEQUENCE [LARGE SCALE GENOMIC DNA]</scope>
    <source>
        <strain evidence="2 3">XQ-INN 246</strain>
    </source>
</reference>
<organism evidence="2 3">
    <name type="scientific">Salinadaptatus halalkaliphilus</name>
    <dbReference type="NCBI Taxonomy" id="2419781"/>
    <lineage>
        <taxon>Archaea</taxon>
        <taxon>Methanobacteriati</taxon>
        <taxon>Methanobacteriota</taxon>
        <taxon>Stenosarchaea group</taxon>
        <taxon>Halobacteria</taxon>
        <taxon>Halobacteriales</taxon>
        <taxon>Natrialbaceae</taxon>
        <taxon>Salinadaptatus</taxon>
    </lineage>
</organism>
<name>A0A4S3TTG3_9EURY</name>
<dbReference type="Proteomes" id="UP000318864">
    <property type="component" value="Unassembled WGS sequence"/>
</dbReference>
<evidence type="ECO:0000313" key="3">
    <source>
        <dbReference type="Proteomes" id="UP000318864"/>
    </source>
</evidence>
<comment type="caution">
    <text evidence="2">The sequence shown here is derived from an EMBL/GenBank/DDBJ whole genome shotgun (WGS) entry which is preliminary data.</text>
</comment>
<proteinExistence type="predicted"/>
<dbReference type="EMBL" id="RBZW01000003">
    <property type="protein sequence ID" value="THE66703.1"/>
    <property type="molecule type" value="Genomic_DNA"/>
</dbReference>
<dbReference type="PROSITE" id="PS51257">
    <property type="entry name" value="PROKAR_LIPOPROTEIN"/>
    <property type="match status" value="1"/>
</dbReference>